<dbReference type="Gene3D" id="3.40.50.300">
    <property type="entry name" value="P-loop containing nucleotide triphosphate hydrolases"/>
    <property type="match status" value="1"/>
</dbReference>
<dbReference type="PROSITE" id="PS50082">
    <property type="entry name" value="WD_REPEATS_2"/>
    <property type="match status" value="14"/>
</dbReference>
<dbReference type="PROSITE" id="PS50294">
    <property type="entry name" value="WD_REPEATS_REGION"/>
    <property type="match status" value="13"/>
</dbReference>
<feature type="repeat" description="WD" evidence="4">
    <location>
        <begin position="851"/>
        <end position="892"/>
    </location>
</feature>
<sequence>MSSATQPVAEAPLRILCLDGGGVRGLSSLLILERIMERIKESEHLSEVPSPCDRFDLIGGSGTGGIIAIMLGRLRMSVDDSIKAYKRLADSVFVPEPMPATGSSSAFSAEKLETAIKDMIRNNCCDPQCVQLREHNDPVTDTNVCQHEDILFLDDNCTKTGCTVWEVARATSAAVTFFDSMKLGRDNIEFIDASYGYNNPCEELIAEAENQFPGRQMVVLSIGTGIDDVVEITDLTVLEALSKMVTSSKHTDLKLRDKHSGTAVYHRFNVEHGLRDMKVSHLDKWGRIAAHTMNYIGENKEPVKKFVTAFTTSDIAQLQFCHDEKDIQCLSDFYVTDPSADKKEIESKKGGLLKDCYQWIVNHQDFQRFRTEKESRILWIKGDPGKGKTMLLCGIIDTLELDSSVDVSYFFCQAASSQLNTANSVLRGLIHDIARRNPQLTKHIRAKYDYTGKAFFSNDRLWYSLCDILTALLNDPSLRNAILIVDALDECSEGRRGLLEFINKSSNAKWIVSSRNWRDIEEVLNSAEQEVKIHLEINQDSVSAAVNSYITLKVDQLARKKEYDDDLKLDILKYLRSNAEGTFLWVALVVQELSNENLENWHALDELRLLPPGLYPLYGRMQTQISKLKDADVCKEIIATAVVVYRPLTLEELHGLVKPLEVLKKKNIEKIIALCGSFLTLHDGVISLVHQSAKDYFLSEGSDKPRASRLQNLHKMIFERSLDILRVKLKRDIYGLRAPGCLIDEVSVPKPDPLAAIRYSCTYWVDHLCDSGKTGSGESSQNVSDVMMDAGRFLLFHGEAIEIAPLQVYVSALIFSPTNSLIRRMFHHEEPDWIALKPKVEENWSTCLRTLVGHKSMVSSVVFSNDGQRLASGSWDETVKIWDATSGACLQTLEGHDQRVTSVLFSNDGQRLASGSWDETVKIWDATSGTCLQTLEGHGSSVSSVVFSNDGQRLASGSNDRTVKIWDATSAACLQTLLGHNSDVSSVVFSIDGQRLASGSDDNTVKIWDATYGALSHALKGHLGFRKFSALQKPLQDQGLIVFSNDGQRLASGSNDKTVKIWDATSGTCLQTLKGHGRYVSSVVFSNDGQRLASGSRDKTVKIWDATSGACLQTLEGHYHRVTSVVFSNDGQRLASGSWDRTVKVWDSISGACLQTLGGHADFKSLAFSNDGHRLALESSNSTVMVRDATCGAFLQTLKARDDCVTSVVFSNDGQRLASGSGDRTVKIWDATSGACLQTLEGHGSSVSSVVFSNDGQRLASGSRDKTVKIWDTTSGTCLQSFKGHDKIVTSVVFSIDGQQLASGSWDETVKIWDATSGTCLQTFKGHDKIVTSVVFSNDGQRLASASRDDTVKIWDATSGMCLQTLEGHDGHMRSVAFSKDGQRLVSGSWDSTVMIWDATSGICLQILEGHDHGVTSVVFSNDGQRLASGSADKAVKIWDSISGACLQTLEGHYHRVTSVVFSNDAQRLASGSADNTVKIWDATSGACLQTLPAHRSSTDVGLLDTGPKVTSATPSIHQTLSIPANLHNCTLSTDKTWIIKDGRRVLYLPVSYRTRIPAIFSGNTLALLLTSGQVIVIGFR</sequence>
<keyword evidence="3" id="KW-0443">Lipid metabolism</keyword>
<feature type="repeat" description="WD" evidence="4">
    <location>
        <begin position="893"/>
        <end position="934"/>
    </location>
</feature>
<evidence type="ECO:0000313" key="9">
    <source>
        <dbReference type="Proteomes" id="UP000222788"/>
    </source>
</evidence>
<dbReference type="EMBL" id="APWK03000170">
    <property type="protein sequence ID" value="PHH49776.1"/>
    <property type="molecule type" value="Genomic_DNA"/>
</dbReference>
<dbReference type="PROSITE" id="PS51635">
    <property type="entry name" value="PNPLA"/>
    <property type="match status" value="1"/>
</dbReference>
<reference evidence="8 9" key="2">
    <citation type="journal article" date="2013" name="IMA Fungus">
        <title>IMA Genome-F 1: Ceratocystis fimbriata: Draft nuclear genome sequence for the plant pathogen, Ceratocystis fimbriata.</title>
        <authorList>
            <person name="Wilken P.M."/>
            <person name="Steenkamp E.T."/>
            <person name="Wingfield M.J."/>
            <person name="de Beer Z.W."/>
            <person name="Wingfield B.D."/>
        </authorList>
    </citation>
    <scope>NUCLEOTIDE SEQUENCE [LARGE SCALE GENOMIC DNA]</scope>
    <source>
        <strain evidence="8 9">CBS 114723</strain>
    </source>
</reference>
<evidence type="ECO:0000256" key="2">
    <source>
        <dbReference type="ARBA" id="ARBA00022737"/>
    </source>
</evidence>
<dbReference type="PRINTS" id="PR00320">
    <property type="entry name" value="GPROTEINBRPT"/>
</dbReference>
<feature type="repeat" description="WD" evidence="4">
    <location>
        <begin position="1198"/>
        <end position="1239"/>
    </location>
</feature>
<dbReference type="OrthoDB" id="538223at2759"/>
<feature type="repeat" description="WD" evidence="4">
    <location>
        <begin position="1073"/>
        <end position="1114"/>
    </location>
</feature>
<dbReference type="InterPro" id="IPR011044">
    <property type="entry name" value="Quino_amine_DH_bsu"/>
</dbReference>
<evidence type="ECO:0000259" key="6">
    <source>
        <dbReference type="PROSITE" id="PS50837"/>
    </source>
</evidence>
<dbReference type="InterPro" id="IPR007111">
    <property type="entry name" value="NACHT_NTPase"/>
</dbReference>
<dbReference type="Gene3D" id="2.130.10.10">
    <property type="entry name" value="YVTN repeat-like/Quinoprotein amine dehydrogenase"/>
    <property type="match status" value="8"/>
</dbReference>
<proteinExistence type="predicted"/>
<organism evidence="8 9">
    <name type="scientific">Ceratocystis fimbriata CBS 114723</name>
    <dbReference type="NCBI Taxonomy" id="1035309"/>
    <lineage>
        <taxon>Eukaryota</taxon>
        <taxon>Fungi</taxon>
        <taxon>Dikarya</taxon>
        <taxon>Ascomycota</taxon>
        <taxon>Pezizomycotina</taxon>
        <taxon>Sordariomycetes</taxon>
        <taxon>Hypocreomycetidae</taxon>
        <taxon>Microascales</taxon>
        <taxon>Ceratocystidaceae</taxon>
        <taxon>Ceratocystis</taxon>
    </lineage>
</organism>
<protein>
    <submittedName>
        <fullName evidence="8">Vegetative incompatibility protein HET-E-1</fullName>
    </submittedName>
</protein>
<comment type="caution">
    <text evidence="5">Lacks conserved residue(s) required for the propagation of feature annotation.</text>
</comment>
<comment type="caution">
    <text evidence="8">The sequence shown here is derived from an EMBL/GenBank/DDBJ whole genome shotgun (WGS) entry which is preliminary data.</text>
</comment>
<gene>
    <name evidence="8" type="primary">HET-E1_9</name>
    <name evidence="8" type="ORF">CFIMG_007651RA00001</name>
</gene>
<feature type="repeat" description="WD" evidence="4">
    <location>
        <begin position="1041"/>
        <end position="1072"/>
    </location>
</feature>
<dbReference type="InterPro" id="IPR027417">
    <property type="entry name" value="P-loop_NTPase"/>
</dbReference>
<feature type="repeat" description="WD" evidence="4">
    <location>
        <begin position="1408"/>
        <end position="1449"/>
    </location>
</feature>
<dbReference type="GO" id="GO:0046486">
    <property type="term" value="P:glycerolipid metabolic process"/>
    <property type="evidence" value="ECO:0007669"/>
    <property type="project" value="UniProtKB-ARBA"/>
</dbReference>
<feature type="repeat" description="WD" evidence="4">
    <location>
        <begin position="1240"/>
        <end position="1281"/>
    </location>
</feature>
<keyword evidence="2" id="KW-0677">Repeat</keyword>
<dbReference type="InterPro" id="IPR056884">
    <property type="entry name" value="NPHP3-like_N"/>
</dbReference>
<dbReference type="SUPFAM" id="SSF50969">
    <property type="entry name" value="YVTN repeat-like/Quinoprotein amine dehydrogenase"/>
    <property type="match status" value="1"/>
</dbReference>
<dbReference type="SUPFAM" id="SSF50998">
    <property type="entry name" value="Quinoprotein alcohol dehydrogenase-like"/>
    <property type="match status" value="1"/>
</dbReference>
<keyword evidence="9" id="KW-1185">Reference proteome</keyword>
<dbReference type="Pfam" id="PF00400">
    <property type="entry name" value="WD40"/>
    <property type="match status" value="15"/>
</dbReference>
<dbReference type="InterPro" id="IPR019775">
    <property type="entry name" value="WD40_repeat_CS"/>
</dbReference>
<feature type="domain" description="PNPLA" evidence="7">
    <location>
        <begin position="16"/>
        <end position="205"/>
    </location>
</feature>
<feature type="repeat" description="WD" evidence="4">
    <location>
        <begin position="977"/>
        <end position="1018"/>
    </location>
</feature>
<dbReference type="SUPFAM" id="SSF52151">
    <property type="entry name" value="FabD/lysophospholipase-like"/>
    <property type="match status" value="1"/>
</dbReference>
<feature type="repeat" description="WD" evidence="4">
    <location>
        <begin position="1115"/>
        <end position="1156"/>
    </location>
</feature>
<keyword evidence="1 4" id="KW-0853">WD repeat</keyword>
<evidence type="ECO:0000256" key="4">
    <source>
        <dbReference type="PROSITE-ProRule" id="PRU00221"/>
    </source>
</evidence>
<dbReference type="Pfam" id="PF01734">
    <property type="entry name" value="Patatin"/>
    <property type="match status" value="1"/>
</dbReference>
<evidence type="ECO:0000259" key="7">
    <source>
        <dbReference type="PROSITE" id="PS51635"/>
    </source>
</evidence>
<dbReference type="PANTHER" id="PTHR19879:SF9">
    <property type="entry name" value="TRANSCRIPTION INITIATION FACTOR TFIID SUBUNIT 5"/>
    <property type="match status" value="1"/>
</dbReference>
<dbReference type="InterPro" id="IPR020472">
    <property type="entry name" value="WD40_PAC1"/>
</dbReference>
<feature type="repeat" description="WD" evidence="4">
    <location>
        <begin position="1282"/>
        <end position="1323"/>
    </location>
</feature>
<dbReference type="SUPFAM" id="SSF50978">
    <property type="entry name" value="WD40 repeat-like"/>
    <property type="match status" value="1"/>
</dbReference>
<feature type="repeat" description="WD" evidence="4">
    <location>
        <begin position="1366"/>
        <end position="1407"/>
    </location>
</feature>
<dbReference type="SUPFAM" id="SSF52540">
    <property type="entry name" value="P-loop containing nucleoside triphosphate hydrolases"/>
    <property type="match status" value="1"/>
</dbReference>
<dbReference type="CDD" id="cd00200">
    <property type="entry name" value="WD40"/>
    <property type="match status" value="2"/>
</dbReference>
<dbReference type="InterPro" id="IPR001680">
    <property type="entry name" value="WD40_rpt"/>
</dbReference>
<dbReference type="InterPro" id="IPR002641">
    <property type="entry name" value="PNPLA_dom"/>
</dbReference>
<dbReference type="PROSITE" id="PS50837">
    <property type="entry name" value="NACHT"/>
    <property type="match status" value="1"/>
</dbReference>
<feature type="domain" description="NACHT" evidence="6">
    <location>
        <begin position="376"/>
        <end position="515"/>
    </location>
</feature>
<evidence type="ECO:0000313" key="8">
    <source>
        <dbReference type="EMBL" id="PHH49776.1"/>
    </source>
</evidence>
<dbReference type="Pfam" id="PF24883">
    <property type="entry name" value="NPHP3_N"/>
    <property type="match status" value="1"/>
</dbReference>
<reference evidence="8 9" key="1">
    <citation type="journal article" date="2013" name="Fungal Biol.">
        <title>Analysis of microsatellite markers in the genome of the plant pathogen Ceratocystis fimbriata.</title>
        <authorList>
            <person name="Simpson M.C."/>
            <person name="Wilken P.M."/>
            <person name="Coetzee M.P."/>
            <person name="Wingfield M.J."/>
            <person name="Wingfield B.D."/>
        </authorList>
    </citation>
    <scope>NUCLEOTIDE SEQUENCE [LARGE SCALE GENOMIC DNA]</scope>
    <source>
        <strain evidence="8 9">CBS 114723</strain>
    </source>
</reference>
<evidence type="ECO:0000256" key="5">
    <source>
        <dbReference type="PROSITE-ProRule" id="PRU01161"/>
    </source>
</evidence>
<dbReference type="InterPro" id="IPR011047">
    <property type="entry name" value="Quinoprotein_ADH-like_sf"/>
</dbReference>
<feature type="repeat" description="WD" evidence="4">
    <location>
        <begin position="1324"/>
        <end position="1365"/>
    </location>
</feature>
<dbReference type="InterPro" id="IPR015943">
    <property type="entry name" value="WD40/YVTN_repeat-like_dom_sf"/>
</dbReference>
<accession>A0A2C5WV59</accession>
<dbReference type="PROSITE" id="PS00678">
    <property type="entry name" value="WD_REPEATS_1"/>
    <property type="match status" value="11"/>
</dbReference>
<dbReference type="SMART" id="SM00320">
    <property type="entry name" value="WD40"/>
    <property type="match status" value="15"/>
</dbReference>
<dbReference type="PANTHER" id="PTHR19879">
    <property type="entry name" value="TRANSCRIPTION INITIATION FACTOR TFIID"/>
    <property type="match status" value="1"/>
</dbReference>
<evidence type="ECO:0000256" key="3">
    <source>
        <dbReference type="ARBA" id="ARBA00023098"/>
    </source>
</evidence>
<dbReference type="InterPro" id="IPR016035">
    <property type="entry name" value="Acyl_Trfase/lysoPLipase"/>
</dbReference>
<dbReference type="Gene3D" id="3.40.1090.10">
    <property type="entry name" value="Cytosolic phospholipase A2 catalytic domain"/>
    <property type="match status" value="1"/>
</dbReference>
<evidence type="ECO:0000256" key="1">
    <source>
        <dbReference type="ARBA" id="ARBA00022574"/>
    </source>
</evidence>
<feature type="repeat" description="WD" evidence="4">
    <location>
        <begin position="935"/>
        <end position="976"/>
    </location>
</feature>
<dbReference type="STRING" id="1035309.A0A2C5WV59"/>
<dbReference type="InterPro" id="IPR036322">
    <property type="entry name" value="WD40_repeat_dom_sf"/>
</dbReference>
<dbReference type="Proteomes" id="UP000222788">
    <property type="component" value="Unassembled WGS sequence"/>
</dbReference>
<feature type="short sequence motif" description="GXGXXG" evidence="5">
    <location>
        <begin position="20"/>
        <end position="25"/>
    </location>
</feature>
<name>A0A2C5WV59_9PEZI</name>
<feature type="repeat" description="WD" evidence="4">
    <location>
        <begin position="1450"/>
        <end position="1491"/>
    </location>
</feature>